<feature type="domain" description="CYTH" evidence="2">
    <location>
        <begin position="7"/>
        <end position="219"/>
    </location>
</feature>
<dbReference type="AlphaFoldDB" id="K6XE57"/>
<dbReference type="InterPro" id="IPR038186">
    <property type="entry name" value="CHAD_dom_sf"/>
</dbReference>
<evidence type="ECO:0008006" key="6">
    <source>
        <dbReference type="Google" id="ProtNLM"/>
    </source>
</evidence>
<dbReference type="Proteomes" id="UP000008366">
    <property type="component" value="Unassembled WGS sequence"/>
</dbReference>
<keyword evidence="5" id="KW-1185">Reference proteome</keyword>
<dbReference type="Gene3D" id="1.40.20.10">
    <property type="entry name" value="CHAD domain"/>
    <property type="match status" value="1"/>
</dbReference>
<dbReference type="CDD" id="cd07374">
    <property type="entry name" value="CYTH-like_Pase"/>
    <property type="match status" value="1"/>
</dbReference>
<proteinExistence type="predicted"/>
<feature type="domain" description="CHAD" evidence="3">
    <location>
        <begin position="243"/>
        <end position="566"/>
    </location>
</feature>
<feature type="region of interest" description="Disordered" evidence="1">
    <location>
        <begin position="450"/>
        <end position="490"/>
    </location>
</feature>
<dbReference type="SUPFAM" id="SSF55154">
    <property type="entry name" value="CYTH-like phosphatases"/>
    <property type="match status" value="1"/>
</dbReference>
<organism evidence="4 5">
    <name type="scientific">Kineosphaera limosa NBRC 100340</name>
    <dbReference type="NCBI Taxonomy" id="1184609"/>
    <lineage>
        <taxon>Bacteria</taxon>
        <taxon>Bacillati</taxon>
        <taxon>Actinomycetota</taxon>
        <taxon>Actinomycetes</taxon>
        <taxon>Micrococcales</taxon>
        <taxon>Dermatophilaceae</taxon>
        <taxon>Kineosphaera</taxon>
    </lineage>
</organism>
<protein>
    <recommendedName>
        <fullName evidence="6">CHAD domain-containing protein</fullName>
    </recommendedName>
</protein>
<dbReference type="InterPro" id="IPR033469">
    <property type="entry name" value="CYTH-like_dom_sf"/>
</dbReference>
<dbReference type="eggNOG" id="COG5607">
    <property type="taxonomic scope" value="Bacteria"/>
</dbReference>
<reference evidence="4 5" key="1">
    <citation type="submission" date="2012-08" db="EMBL/GenBank/DDBJ databases">
        <title>Whole genome shotgun sequence of Kineosphaera limosa NBRC 100340.</title>
        <authorList>
            <person name="Yoshida I."/>
            <person name="Isaki S."/>
            <person name="Hosoyama A."/>
            <person name="Tsuchikane K."/>
            <person name="Katsumata H."/>
            <person name="Ando Y."/>
            <person name="Ohji S."/>
            <person name="Hamada M."/>
            <person name="Tamura T."/>
            <person name="Yamazoe A."/>
            <person name="Yamazaki S."/>
            <person name="Fujita N."/>
        </authorList>
    </citation>
    <scope>NUCLEOTIDE SEQUENCE [LARGE SCALE GENOMIC DNA]</scope>
    <source>
        <strain evidence="4 5">NBRC 100340</strain>
    </source>
</reference>
<comment type="caution">
    <text evidence="4">The sequence shown here is derived from an EMBL/GenBank/DDBJ whole genome shotgun (WGS) entry which is preliminary data.</text>
</comment>
<dbReference type="InterPro" id="IPR007899">
    <property type="entry name" value="CHAD_dom"/>
</dbReference>
<dbReference type="STRING" id="1184609.KILIM_057_00100"/>
<dbReference type="SMART" id="SM00880">
    <property type="entry name" value="CHAD"/>
    <property type="match status" value="1"/>
</dbReference>
<evidence type="ECO:0000259" key="2">
    <source>
        <dbReference type="PROSITE" id="PS51707"/>
    </source>
</evidence>
<dbReference type="PROSITE" id="PS51707">
    <property type="entry name" value="CYTH"/>
    <property type="match status" value="1"/>
</dbReference>
<sequence>MGVTGAALETELKFELSRDDRLPRLAGLGPITTVGPARRMVQTAVYHDTPDLALLAAKHTLRRRTGGTDAGWHLKAPGGQSDDGAWRRTEYTAPLGSARSFVPASLREVIAPIIGREVLLPVCVLRTVRVRRELLDADGARIGLLEDDTVEAWRPGRAGSELRITWREVEVEIVTAEPAVAISAPEAEAASSSVVAAVLAGFETIGVAPSRAPSKLARALESLGLQPGPSVAVPEDVSIAADVTGARLAVWRYAAAQLGVIQALTGAVRDDAPDAVHKMRVATRRLRATLRTIRPWLDAEQTQAMRRQVRWLTRTLGGARDGEVVRERILGELDELPRRDVRGPIRNRLRRELNSTHAQAHERAVAALDSPRYERLLANIADFLLALPWRKRRRRSLHDLLLAATHRVQKRAVLADEADTPAEREFELHEVRKKGKAARYAVEAATKFAPEPHELGDAAEGAADDAEEAEAAARDSAGAEGEESAGRQPLDPAQELAAWVDLQELLGDHQDAVVARETLRRIAAQARAAGEDTYSYGVLVGRETQRLADNASKIEKALARALGEAG</sequence>
<dbReference type="Gene3D" id="2.40.320.10">
    <property type="entry name" value="Hypothetical Protein Pfu-838710-001"/>
    <property type="match status" value="1"/>
</dbReference>
<dbReference type="EMBL" id="BAHD01000057">
    <property type="protein sequence ID" value="GAB97119.1"/>
    <property type="molecule type" value="Genomic_DNA"/>
</dbReference>
<dbReference type="InterPro" id="IPR023577">
    <property type="entry name" value="CYTH_domain"/>
</dbReference>
<evidence type="ECO:0000313" key="4">
    <source>
        <dbReference type="EMBL" id="GAB97119.1"/>
    </source>
</evidence>
<dbReference type="PANTHER" id="PTHR39339">
    <property type="entry name" value="SLR1444 PROTEIN"/>
    <property type="match status" value="1"/>
</dbReference>
<evidence type="ECO:0000259" key="3">
    <source>
        <dbReference type="PROSITE" id="PS51708"/>
    </source>
</evidence>
<gene>
    <name evidence="4" type="ORF">KILIM_057_00100</name>
</gene>
<accession>K6XE57</accession>
<dbReference type="SMART" id="SM01118">
    <property type="entry name" value="CYTH"/>
    <property type="match status" value="1"/>
</dbReference>
<dbReference type="Pfam" id="PF01928">
    <property type="entry name" value="CYTH"/>
    <property type="match status" value="1"/>
</dbReference>
<dbReference type="PANTHER" id="PTHR39339:SF1">
    <property type="entry name" value="CHAD DOMAIN-CONTAINING PROTEIN"/>
    <property type="match status" value="1"/>
</dbReference>
<name>K6XE57_9MICO</name>
<dbReference type="PROSITE" id="PS51708">
    <property type="entry name" value="CHAD"/>
    <property type="match status" value="1"/>
</dbReference>
<evidence type="ECO:0000313" key="5">
    <source>
        <dbReference type="Proteomes" id="UP000008366"/>
    </source>
</evidence>
<dbReference type="Pfam" id="PF05235">
    <property type="entry name" value="CHAD"/>
    <property type="match status" value="1"/>
</dbReference>
<evidence type="ECO:0000256" key="1">
    <source>
        <dbReference type="SAM" id="MobiDB-lite"/>
    </source>
</evidence>